<dbReference type="CDD" id="cd06526">
    <property type="entry name" value="metazoan_ACD"/>
    <property type="match status" value="1"/>
</dbReference>
<sequence length="207" mass="22137">KTSIAIEKAEHAIAEAATSICEETSDAIKRGEQPTSKGAHSFTDHVKEAASKAGHVVSDTAKSAAVGVCRAGHTMSGVAYPHHCPYLGHILNDESMEVGQALGVTLDNPDLCTVSVDVSRYKPNEIKVNRTGHELMVDARFEERCEEGGTTLRSFSRKFTLPDDAKLKSCLSLGGRPSDNRGNQKDTGTDPVQGDSHPQRMSTSASM</sequence>
<dbReference type="Pfam" id="PF00011">
    <property type="entry name" value="HSP20"/>
    <property type="match status" value="1"/>
</dbReference>
<dbReference type="PANTHER" id="PTHR45640">
    <property type="entry name" value="HEAT SHOCK PROTEIN HSP-12.2-RELATED"/>
    <property type="match status" value="1"/>
</dbReference>
<dbReference type="GO" id="GO:0005737">
    <property type="term" value="C:cytoplasm"/>
    <property type="evidence" value="ECO:0007669"/>
    <property type="project" value="TreeGrafter"/>
</dbReference>
<evidence type="ECO:0000256" key="1">
    <source>
        <dbReference type="SAM" id="MobiDB-lite"/>
    </source>
</evidence>
<name>A0AAV5TV72_9BILA</name>
<evidence type="ECO:0000313" key="4">
    <source>
        <dbReference type="Proteomes" id="UP001432027"/>
    </source>
</evidence>
<reference evidence="3" key="1">
    <citation type="submission" date="2023-10" db="EMBL/GenBank/DDBJ databases">
        <title>Genome assembly of Pristionchus species.</title>
        <authorList>
            <person name="Yoshida K."/>
            <person name="Sommer R.J."/>
        </authorList>
    </citation>
    <scope>NUCLEOTIDE SEQUENCE</scope>
    <source>
        <strain evidence="3">RS0144</strain>
    </source>
</reference>
<protein>
    <recommendedName>
        <fullName evidence="2">SHSP domain-containing protein</fullName>
    </recommendedName>
</protein>
<feature type="region of interest" description="Disordered" evidence="1">
    <location>
        <begin position="170"/>
        <end position="207"/>
    </location>
</feature>
<dbReference type="InterPro" id="IPR002068">
    <property type="entry name" value="A-crystallin/Hsp20_dom"/>
</dbReference>
<organism evidence="3 4">
    <name type="scientific">Pristionchus entomophagus</name>
    <dbReference type="NCBI Taxonomy" id="358040"/>
    <lineage>
        <taxon>Eukaryota</taxon>
        <taxon>Metazoa</taxon>
        <taxon>Ecdysozoa</taxon>
        <taxon>Nematoda</taxon>
        <taxon>Chromadorea</taxon>
        <taxon>Rhabditida</taxon>
        <taxon>Rhabditina</taxon>
        <taxon>Diplogasteromorpha</taxon>
        <taxon>Diplogasteroidea</taxon>
        <taxon>Neodiplogasteridae</taxon>
        <taxon>Pristionchus</taxon>
    </lineage>
</organism>
<evidence type="ECO:0000313" key="3">
    <source>
        <dbReference type="EMBL" id="GMS97899.1"/>
    </source>
</evidence>
<dbReference type="GO" id="GO:0005634">
    <property type="term" value="C:nucleus"/>
    <property type="evidence" value="ECO:0007669"/>
    <property type="project" value="TreeGrafter"/>
</dbReference>
<dbReference type="GO" id="GO:0009408">
    <property type="term" value="P:response to heat"/>
    <property type="evidence" value="ECO:0007669"/>
    <property type="project" value="TreeGrafter"/>
</dbReference>
<feature type="compositionally biased region" description="Basic and acidic residues" evidence="1">
    <location>
        <begin position="178"/>
        <end position="188"/>
    </location>
</feature>
<feature type="non-terminal residue" evidence="3">
    <location>
        <position position="1"/>
    </location>
</feature>
<dbReference type="PANTHER" id="PTHR45640:SF32">
    <property type="entry name" value="STRESS-INDUCED PROTEIN 1"/>
    <property type="match status" value="1"/>
</dbReference>
<keyword evidence="4" id="KW-1185">Reference proteome</keyword>
<dbReference type="GO" id="GO:0036498">
    <property type="term" value="P:IRE1-mediated unfolded protein response"/>
    <property type="evidence" value="ECO:0007669"/>
    <property type="project" value="TreeGrafter"/>
</dbReference>
<proteinExistence type="predicted"/>
<dbReference type="InterPro" id="IPR008978">
    <property type="entry name" value="HSP20-like_chaperone"/>
</dbReference>
<dbReference type="Gene3D" id="2.60.40.790">
    <property type="match status" value="1"/>
</dbReference>
<dbReference type="GO" id="GO:0051082">
    <property type="term" value="F:unfolded protein binding"/>
    <property type="evidence" value="ECO:0007669"/>
    <property type="project" value="TreeGrafter"/>
</dbReference>
<dbReference type="Proteomes" id="UP001432027">
    <property type="component" value="Unassembled WGS sequence"/>
</dbReference>
<evidence type="ECO:0000259" key="2">
    <source>
        <dbReference type="Pfam" id="PF00011"/>
    </source>
</evidence>
<dbReference type="EMBL" id="BTSX01000004">
    <property type="protein sequence ID" value="GMS97899.1"/>
    <property type="molecule type" value="Genomic_DNA"/>
</dbReference>
<comment type="caution">
    <text evidence="3">The sequence shown here is derived from an EMBL/GenBank/DDBJ whole genome shotgun (WGS) entry which is preliminary data.</text>
</comment>
<dbReference type="GO" id="GO:0042026">
    <property type="term" value="P:protein refolding"/>
    <property type="evidence" value="ECO:0007669"/>
    <property type="project" value="TreeGrafter"/>
</dbReference>
<dbReference type="InterPro" id="IPR001436">
    <property type="entry name" value="Alpha-crystallin/sHSP_animal"/>
</dbReference>
<feature type="domain" description="SHSP" evidence="2">
    <location>
        <begin position="108"/>
        <end position="168"/>
    </location>
</feature>
<dbReference type="AlphaFoldDB" id="A0AAV5TV72"/>
<dbReference type="SUPFAM" id="SSF49764">
    <property type="entry name" value="HSP20-like chaperones"/>
    <property type="match status" value="1"/>
</dbReference>
<accession>A0AAV5TV72</accession>
<gene>
    <name evidence="3" type="ORF">PENTCL1PPCAC_20074</name>
</gene>